<gene>
    <name evidence="1" type="ORF">AB6T85_00150</name>
</gene>
<keyword evidence="2" id="KW-1185">Reference proteome</keyword>
<dbReference type="InterPro" id="IPR029465">
    <property type="entry name" value="ATPgrasp_TupA"/>
</dbReference>
<dbReference type="EMBL" id="JBGFFX010000001">
    <property type="protein sequence ID" value="MEY8768851.1"/>
    <property type="molecule type" value="Genomic_DNA"/>
</dbReference>
<evidence type="ECO:0000313" key="1">
    <source>
        <dbReference type="EMBL" id="MEY8768851.1"/>
    </source>
</evidence>
<evidence type="ECO:0000313" key="2">
    <source>
        <dbReference type="Proteomes" id="UP001565243"/>
    </source>
</evidence>
<sequence length="298" mass="35309">MYLFKKIEHQGKIFRHLLQKEEKYLLTTYRKRHCGADVFRNPESLNEKIIHRMLYTSNDLYTQLADKYLARDYVAKKIGENYLIPLLGVWRRTADIDYAALPDKFVLKCNHDSGSCQMVFAKDAAAIARYNKKLDFFLNRNFYYVSLEWQYKNIPPFILAEQYIDIFANANPDITPELYRVHCFHQKAKFTEADFTDAAGNKLTNIYDEGWRLQPFTMGQSNNPRDIPRPAGYARLLELAETLAEGIDYCRVDFFMHKENIWFSEMTFTPERGKIKFSPRIWDYRLGELWQLPSDINK</sequence>
<dbReference type="Pfam" id="PF14305">
    <property type="entry name" value="ATPgrasp_TupA"/>
    <property type="match status" value="1"/>
</dbReference>
<protein>
    <submittedName>
        <fullName evidence="1">ATP-grasp fold amidoligase family protein</fullName>
    </submittedName>
</protein>
<dbReference type="RefSeq" id="WP_301729420.1">
    <property type="nucleotide sequence ID" value="NZ_JBGFFX010000001.1"/>
</dbReference>
<reference evidence="1 2" key="1">
    <citation type="submission" date="2024-07" db="EMBL/GenBank/DDBJ databases">
        <authorList>
            <person name="Hebao G."/>
        </authorList>
    </citation>
    <scope>NUCLEOTIDE SEQUENCE [LARGE SCALE GENOMIC DNA]</scope>
    <source>
        <strain evidence="1 2">ACCC 02193</strain>
    </source>
</reference>
<dbReference type="Proteomes" id="UP001565243">
    <property type="component" value="Unassembled WGS sequence"/>
</dbReference>
<name>A0ABV4E1S9_9GAMM</name>
<organism evidence="1 2">
    <name type="scientific">Erwinia aeris</name>
    <dbReference type="NCBI Taxonomy" id="3239803"/>
    <lineage>
        <taxon>Bacteria</taxon>
        <taxon>Pseudomonadati</taxon>
        <taxon>Pseudomonadota</taxon>
        <taxon>Gammaproteobacteria</taxon>
        <taxon>Enterobacterales</taxon>
        <taxon>Erwiniaceae</taxon>
        <taxon>Erwinia</taxon>
    </lineage>
</organism>
<proteinExistence type="predicted"/>
<accession>A0ABV4E1S9</accession>
<comment type="caution">
    <text evidence="1">The sequence shown here is derived from an EMBL/GenBank/DDBJ whole genome shotgun (WGS) entry which is preliminary data.</text>
</comment>